<name>A0A1I0QWX7_9BACT</name>
<dbReference type="NCBIfam" id="TIGR03696">
    <property type="entry name" value="Rhs_assc_core"/>
    <property type="match status" value="1"/>
</dbReference>
<dbReference type="EMBL" id="FOIR01000002">
    <property type="protein sequence ID" value="SEW32033.1"/>
    <property type="molecule type" value="Genomic_DNA"/>
</dbReference>
<dbReference type="STRING" id="1267423.SAMN05216290_2814"/>
<keyword evidence="1" id="KW-1133">Transmembrane helix</keyword>
<evidence type="ECO:0000256" key="1">
    <source>
        <dbReference type="SAM" id="Phobius"/>
    </source>
</evidence>
<sequence>MSLPNRFKYNAGTEFNGDFSLNWYETPFKGFDAQLGRFMQIDPMADVLSSITPYNYGYNNPIMFNDPTGLIGENGKNDKKKDCPEGDCDPVYDGGSAGTFVVEGERESTTSTPSYVGGYWNYYLNKWKGGNPIERGLYSNYRVNGLAGVHNVLGHSRTLSFSADGYRDAIAQGKRTQQALSKLVAIGVGGTLLATAALPMVVDIMAEAGLMELSKLSLNGFGGRFTGDLAFQAIPDIMQGQFNVQTLDFASATFSGFGVNYFFNSLGSSVIDLNLETGLSVQGLYNTTDTRNNRAIQFGLGMTGTGLSNIAPGLGTSKSKFIPQTLIGIITNMAIIQYQNQNDNK</sequence>
<keyword evidence="1" id="KW-0472">Membrane</keyword>
<keyword evidence="1" id="KW-0812">Transmembrane</keyword>
<accession>A0A1I0QWX7</accession>
<dbReference type="Gene3D" id="2.180.10.10">
    <property type="entry name" value="RHS repeat-associated core"/>
    <property type="match status" value="1"/>
</dbReference>
<protein>
    <submittedName>
        <fullName evidence="2">RHS repeat-associated core domain-containing protein</fullName>
    </submittedName>
</protein>
<gene>
    <name evidence="2" type="ORF">SAMN05216290_2814</name>
</gene>
<evidence type="ECO:0000313" key="2">
    <source>
        <dbReference type="EMBL" id="SEW32033.1"/>
    </source>
</evidence>
<evidence type="ECO:0000313" key="3">
    <source>
        <dbReference type="Proteomes" id="UP000199437"/>
    </source>
</evidence>
<dbReference type="InterPro" id="IPR022385">
    <property type="entry name" value="Rhs_assc_core"/>
</dbReference>
<feature type="transmembrane region" description="Helical" evidence="1">
    <location>
        <begin position="183"/>
        <end position="202"/>
    </location>
</feature>
<proteinExistence type="predicted"/>
<organism evidence="2 3">
    <name type="scientific">Roseivirga pacifica</name>
    <dbReference type="NCBI Taxonomy" id="1267423"/>
    <lineage>
        <taxon>Bacteria</taxon>
        <taxon>Pseudomonadati</taxon>
        <taxon>Bacteroidota</taxon>
        <taxon>Cytophagia</taxon>
        <taxon>Cytophagales</taxon>
        <taxon>Roseivirgaceae</taxon>
        <taxon>Roseivirga</taxon>
    </lineage>
</organism>
<dbReference type="AlphaFoldDB" id="A0A1I0QWX7"/>
<keyword evidence="3" id="KW-1185">Reference proteome</keyword>
<dbReference type="Proteomes" id="UP000199437">
    <property type="component" value="Unassembled WGS sequence"/>
</dbReference>
<reference evidence="3" key="1">
    <citation type="submission" date="2016-10" db="EMBL/GenBank/DDBJ databases">
        <authorList>
            <person name="Varghese N."/>
            <person name="Submissions S."/>
        </authorList>
    </citation>
    <scope>NUCLEOTIDE SEQUENCE [LARGE SCALE GENOMIC DNA]</scope>
    <source>
        <strain evidence="3">CGMCC 1.12402</strain>
    </source>
</reference>